<keyword evidence="7 12" id="KW-0297">G-protein coupled receptor</keyword>
<feature type="transmembrane region" description="Helical" evidence="13">
    <location>
        <begin position="146"/>
        <end position="169"/>
    </location>
</feature>
<dbReference type="SUPFAM" id="SSF81321">
    <property type="entry name" value="Family A G protein-coupled receptor-like"/>
    <property type="match status" value="1"/>
</dbReference>
<proteinExistence type="inferred from homology"/>
<keyword evidence="16" id="KW-1185">Reference proteome</keyword>
<evidence type="ECO:0000256" key="7">
    <source>
        <dbReference type="ARBA" id="ARBA00023040"/>
    </source>
</evidence>
<evidence type="ECO:0000256" key="13">
    <source>
        <dbReference type="RuleBase" id="RU363047"/>
    </source>
</evidence>
<dbReference type="PANTHER" id="PTHR26452">
    <property type="entry name" value="OLFACTORY RECEPTOR"/>
    <property type="match status" value="1"/>
</dbReference>
<dbReference type="GO" id="GO:0004984">
    <property type="term" value="F:olfactory receptor activity"/>
    <property type="evidence" value="ECO:0007669"/>
    <property type="project" value="InterPro"/>
</dbReference>
<organism evidence="15 16">
    <name type="scientific">Crotalus adamanteus</name>
    <name type="common">Eastern diamondback rattlesnake</name>
    <dbReference type="NCBI Taxonomy" id="8729"/>
    <lineage>
        <taxon>Eukaryota</taxon>
        <taxon>Metazoa</taxon>
        <taxon>Chordata</taxon>
        <taxon>Craniata</taxon>
        <taxon>Vertebrata</taxon>
        <taxon>Euteleostomi</taxon>
        <taxon>Lepidosauria</taxon>
        <taxon>Squamata</taxon>
        <taxon>Bifurcata</taxon>
        <taxon>Unidentata</taxon>
        <taxon>Episquamata</taxon>
        <taxon>Toxicofera</taxon>
        <taxon>Serpentes</taxon>
        <taxon>Colubroidea</taxon>
        <taxon>Viperidae</taxon>
        <taxon>Crotalinae</taxon>
        <taxon>Crotalus</taxon>
    </lineage>
</organism>
<dbReference type="PRINTS" id="PR00237">
    <property type="entry name" value="GPCRRHODOPSN"/>
</dbReference>
<evidence type="ECO:0000256" key="4">
    <source>
        <dbReference type="ARBA" id="ARBA00022692"/>
    </source>
</evidence>
<keyword evidence="2 13" id="KW-1003">Cell membrane</keyword>
<feature type="transmembrane region" description="Helical" evidence="13">
    <location>
        <begin position="244"/>
        <end position="267"/>
    </location>
</feature>
<keyword evidence="11 12" id="KW-0807">Transducer</keyword>
<protein>
    <recommendedName>
        <fullName evidence="13">Olfactory receptor</fullName>
    </recommendedName>
</protein>
<evidence type="ECO:0000256" key="10">
    <source>
        <dbReference type="ARBA" id="ARBA00023180"/>
    </source>
</evidence>
<dbReference type="EMBL" id="JAOTOJ010000008">
    <property type="protein sequence ID" value="KAK9397205.1"/>
    <property type="molecule type" value="Genomic_DNA"/>
</dbReference>
<keyword evidence="9 12" id="KW-0675">Receptor</keyword>
<comment type="caution">
    <text evidence="15">The sequence shown here is derived from an EMBL/GenBank/DDBJ whole genome shotgun (WGS) entry which is preliminary data.</text>
</comment>
<keyword evidence="10" id="KW-0325">Glycoprotein</keyword>
<dbReference type="Gene3D" id="1.20.1070.10">
    <property type="entry name" value="Rhodopsin 7-helix transmembrane proteins"/>
    <property type="match status" value="1"/>
</dbReference>
<reference evidence="15 16" key="1">
    <citation type="journal article" date="2024" name="Proc. Natl. Acad. Sci. U.S.A.">
        <title>The genetic regulatory architecture and epigenomic basis for age-related changes in rattlesnake venom.</title>
        <authorList>
            <person name="Hogan M.P."/>
            <person name="Holding M.L."/>
            <person name="Nystrom G.S."/>
            <person name="Colston T.J."/>
            <person name="Bartlett D.A."/>
            <person name="Mason A.J."/>
            <person name="Ellsworth S.A."/>
            <person name="Rautsaw R.M."/>
            <person name="Lawrence K.C."/>
            <person name="Strickland J.L."/>
            <person name="He B."/>
            <person name="Fraser P."/>
            <person name="Margres M.J."/>
            <person name="Gilbert D.M."/>
            <person name="Gibbs H.L."/>
            <person name="Parkinson C.L."/>
            <person name="Rokyta D.R."/>
        </authorList>
    </citation>
    <scope>NUCLEOTIDE SEQUENCE [LARGE SCALE GENOMIC DNA]</scope>
    <source>
        <strain evidence="15">DRR0105</strain>
    </source>
</reference>
<feature type="transmembrane region" description="Helical" evidence="13">
    <location>
        <begin position="108"/>
        <end position="126"/>
    </location>
</feature>
<dbReference type="FunFam" id="1.20.1070.10:FF:000010">
    <property type="entry name" value="Olfactory receptor"/>
    <property type="match status" value="1"/>
</dbReference>
<keyword evidence="5 13" id="KW-0552">Olfaction</keyword>
<feature type="transmembrane region" description="Helical" evidence="13">
    <location>
        <begin position="31"/>
        <end position="56"/>
    </location>
</feature>
<evidence type="ECO:0000313" key="16">
    <source>
        <dbReference type="Proteomes" id="UP001474421"/>
    </source>
</evidence>
<dbReference type="PRINTS" id="PR00245">
    <property type="entry name" value="OLFACTORYR"/>
</dbReference>
<evidence type="ECO:0000256" key="12">
    <source>
        <dbReference type="RuleBase" id="RU000688"/>
    </source>
</evidence>
<dbReference type="GO" id="GO:0005886">
    <property type="term" value="C:plasma membrane"/>
    <property type="evidence" value="ECO:0007669"/>
    <property type="project" value="UniProtKB-SubCell"/>
</dbReference>
<accession>A0AAW1B4T3</accession>
<dbReference type="InterPro" id="IPR050516">
    <property type="entry name" value="Olfactory_GPCR"/>
</dbReference>
<evidence type="ECO:0000256" key="2">
    <source>
        <dbReference type="ARBA" id="ARBA00022475"/>
    </source>
</evidence>
<dbReference type="AlphaFoldDB" id="A0AAW1B4T3"/>
<keyword evidence="8 13" id="KW-0472">Membrane</keyword>
<evidence type="ECO:0000256" key="1">
    <source>
        <dbReference type="ARBA" id="ARBA00004651"/>
    </source>
</evidence>
<feature type="transmembrane region" description="Helical" evidence="13">
    <location>
        <begin position="203"/>
        <end position="232"/>
    </location>
</feature>
<comment type="similarity">
    <text evidence="12">Belongs to the G-protein coupled receptor 1 family.</text>
</comment>
<gene>
    <name evidence="15" type="ORF">NXF25_020566</name>
</gene>
<feature type="domain" description="G-protein coupled receptors family 1 profile" evidence="14">
    <location>
        <begin position="47"/>
        <end position="296"/>
    </location>
</feature>
<dbReference type="CDD" id="cd15911">
    <property type="entry name" value="7tmA_OR11A-like"/>
    <property type="match status" value="1"/>
</dbReference>
<evidence type="ECO:0000256" key="3">
    <source>
        <dbReference type="ARBA" id="ARBA00022606"/>
    </source>
</evidence>
<evidence type="ECO:0000256" key="5">
    <source>
        <dbReference type="ARBA" id="ARBA00022725"/>
    </source>
</evidence>
<evidence type="ECO:0000259" key="14">
    <source>
        <dbReference type="PROSITE" id="PS50262"/>
    </source>
</evidence>
<dbReference type="GO" id="GO:0004930">
    <property type="term" value="F:G protein-coupled receptor activity"/>
    <property type="evidence" value="ECO:0007669"/>
    <property type="project" value="UniProtKB-KW"/>
</dbReference>
<dbReference type="InterPro" id="IPR000725">
    <property type="entry name" value="Olfact_rcpt"/>
</dbReference>
<evidence type="ECO:0000256" key="9">
    <source>
        <dbReference type="ARBA" id="ARBA00023170"/>
    </source>
</evidence>
<dbReference type="InterPro" id="IPR017452">
    <property type="entry name" value="GPCR_Rhodpsn_7TM"/>
</dbReference>
<evidence type="ECO:0000256" key="6">
    <source>
        <dbReference type="ARBA" id="ARBA00022989"/>
    </source>
</evidence>
<dbReference type="InterPro" id="IPR000276">
    <property type="entry name" value="GPCR_Rhodpsn"/>
</dbReference>
<evidence type="ECO:0000256" key="8">
    <source>
        <dbReference type="ARBA" id="ARBA00023136"/>
    </source>
</evidence>
<sequence length="338" mass="38368">MQLLKKIGIEKSTNVTKFILIGFRNPQQLQFLLFSLFLLIYMIILAGNILIVVLVIKDKHLHTPMYFFLGNFSFIETCYSSTVLPKALISLQTGDRFISFQLCFIQHYFFASLGAVECYLLSVMSYDRYLAICHPLHYANKMNGKFCLQLVGSSFLSGFLAISTTIALLSSLDFCGPNEINHFFCDVFPLIELSCSDTHLLKILIYLISFLFTVPPFLLTVISYGCIISAVLKITSSSSRQKAFSTCSSHLIVVTLFYGTITIVYILPNTDTLRNLNKVFSVFYAVLTPMINPLVYSLRNNEVKKALRKHMCQLFIYLLSLLTKLCRSMCKDPPHFAS</sequence>
<feature type="transmembrane region" description="Helical" evidence="13">
    <location>
        <begin position="68"/>
        <end position="88"/>
    </location>
</feature>
<name>A0AAW1B4T3_CROAD</name>
<dbReference type="Pfam" id="PF13853">
    <property type="entry name" value="7tm_4"/>
    <property type="match status" value="1"/>
</dbReference>
<feature type="transmembrane region" description="Helical" evidence="13">
    <location>
        <begin position="279"/>
        <end position="298"/>
    </location>
</feature>
<comment type="subcellular location">
    <subcellularLocation>
        <location evidence="1 13">Cell membrane</location>
        <topology evidence="1 13">Multi-pass membrane protein</topology>
    </subcellularLocation>
</comment>
<dbReference type="PROSITE" id="PS50262">
    <property type="entry name" value="G_PROTEIN_RECEP_F1_2"/>
    <property type="match status" value="1"/>
</dbReference>
<keyword evidence="4 12" id="KW-0812">Transmembrane</keyword>
<evidence type="ECO:0000313" key="15">
    <source>
        <dbReference type="EMBL" id="KAK9397205.1"/>
    </source>
</evidence>
<dbReference type="PROSITE" id="PS00237">
    <property type="entry name" value="G_PROTEIN_RECEP_F1_1"/>
    <property type="match status" value="1"/>
</dbReference>
<keyword evidence="6 13" id="KW-1133">Transmembrane helix</keyword>
<evidence type="ECO:0000256" key="11">
    <source>
        <dbReference type="ARBA" id="ARBA00023224"/>
    </source>
</evidence>
<dbReference type="Proteomes" id="UP001474421">
    <property type="component" value="Unassembled WGS sequence"/>
</dbReference>
<keyword evidence="3 13" id="KW-0716">Sensory transduction</keyword>